<dbReference type="AlphaFoldDB" id="A0A0F9AW69"/>
<gene>
    <name evidence="1" type="ORF">LCGC14_2863420</name>
</gene>
<organism evidence="1">
    <name type="scientific">marine sediment metagenome</name>
    <dbReference type="NCBI Taxonomy" id="412755"/>
    <lineage>
        <taxon>unclassified sequences</taxon>
        <taxon>metagenomes</taxon>
        <taxon>ecological metagenomes</taxon>
    </lineage>
</organism>
<dbReference type="EMBL" id="LAZR01055395">
    <property type="protein sequence ID" value="KKK76461.1"/>
    <property type="molecule type" value="Genomic_DNA"/>
</dbReference>
<proteinExistence type="predicted"/>
<evidence type="ECO:0000313" key="1">
    <source>
        <dbReference type="EMBL" id="KKK76461.1"/>
    </source>
</evidence>
<feature type="non-terminal residue" evidence="1">
    <location>
        <position position="1"/>
    </location>
</feature>
<comment type="caution">
    <text evidence="1">The sequence shown here is derived from an EMBL/GenBank/DDBJ whole genome shotgun (WGS) entry which is preliminary data.</text>
</comment>
<protein>
    <submittedName>
        <fullName evidence="1">Uncharacterized protein</fullName>
    </submittedName>
</protein>
<name>A0A0F9AW69_9ZZZZ</name>
<sequence length="164" mass="17619">IHYAIPPVHLHMPTTACGQCQQITRALTHGGHNSTLSRWRKPLNQRPVMSSTRTAPAQSIAVYRAAEMRASDGANLGDTLSFAADLVLDDTYELDRAAEPRRLSLQTLPGNQLRLAEDTDVGSPGADLHLDSLLTLMSPEGQTQEALLLVEVDGQGRAAAGRGD</sequence>
<accession>A0A0F9AW69</accession>
<reference evidence="1" key="1">
    <citation type="journal article" date="2015" name="Nature">
        <title>Complex archaea that bridge the gap between prokaryotes and eukaryotes.</title>
        <authorList>
            <person name="Spang A."/>
            <person name="Saw J.H."/>
            <person name="Jorgensen S.L."/>
            <person name="Zaremba-Niedzwiedzka K."/>
            <person name="Martijn J."/>
            <person name="Lind A.E."/>
            <person name="van Eijk R."/>
            <person name="Schleper C."/>
            <person name="Guy L."/>
            <person name="Ettema T.J."/>
        </authorList>
    </citation>
    <scope>NUCLEOTIDE SEQUENCE</scope>
</reference>